<keyword evidence="3" id="KW-1185">Reference proteome</keyword>
<reference evidence="2" key="1">
    <citation type="submission" date="2020-12" db="EMBL/GenBank/DDBJ databases">
        <title>Methylobrevis albus sp. nov., isolated from fresh water lack sediment.</title>
        <authorList>
            <person name="Zou Q."/>
        </authorList>
    </citation>
    <scope>NUCLEOTIDE SEQUENCE</scope>
    <source>
        <strain evidence="2">L22</strain>
    </source>
</reference>
<evidence type="ECO:0000313" key="3">
    <source>
        <dbReference type="Proteomes" id="UP000631694"/>
    </source>
</evidence>
<protein>
    <submittedName>
        <fullName evidence="2">DUF1345 domain-containing protein</fullName>
    </submittedName>
</protein>
<evidence type="ECO:0000313" key="2">
    <source>
        <dbReference type="EMBL" id="MBH0238030.1"/>
    </source>
</evidence>
<keyword evidence="1" id="KW-1133">Transmembrane helix</keyword>
<gene>
    <name evidence="2" type="ORF">I5731_09380</name>
</gene>
<feature type="transmembrane region" description="Helical" evidence="1">
    <location>
        <begin position="119"/>
        <end position="142"/>
    </location>
</feature>
<comment type="caution">
    <text evidence="2">The sequence shown here is derived from an EMBL/GenBank/DDBJ whole genome shotgun (WGS) entry which is preliminary data.</text>
</comment>
<dbReference type="InterPro" id="IPR009781">
    <property type="entry name" value="DUF1345"/>
</dbReference>
<proteinExistence type="predicted"/>
<name>A0A931MYI7_9HYPH</name>
<evidence type="ECO:0000256" key="1">
    <source>
        <dbReference type="SAM" id="Phobius"/>
    </source>
</evidence>
<keyword evidence="1" id="KW-0472">Membrane</keyword>
<feature type="transmembrane region" description="Helical" evidence="1">
    <location>
        <begin position="52"/>
        <end position="73"/>
    </location>
</feature>
<keyword evidence="1" id="KW-0812">Transmembrane</keyword>
<dbReference type="AlphaFoldDB" id="A0A931MYI7"/>
<dbReference type="RefSeq" id="WP_197311079.1">
    <property type="nucleotide sequence ID" value="NZ_JADZLT010000049.1"/>
</dbReference>
<dbReference type="Proteomes" id="UP000631694">
    <property type="component" value="Unassembled WGS sequence"/>
</dbReference>
<accession>A0A931MYI7</accession>
<feature type="transmembrane region" description="Helical" evidence="1">
    <location>
        <begin position="209"/>
        <end position="233"/>
    </location>
</feature>
<feature type="transmembrane region" description="Helical" evidence="1">
    <location>
        <begin position="85"/>
        <end position="107"/>
    </location>
</feature>
<dbReference type="Pfam" id="PF07077">
    <property type="entry name" value="DUF1345"/>
    <property type="match status" value="1"/>
</dbReference>
<dbReference type="EMBL" id="JADZLT010000049">
    <property type="protein sequence ID" value="MBH0238030.1"/>
    <property type="molecule type" value="Genomic_DNA"/>
</dbReference>
<organism evidence="2 3">
    <name type="scientific">Methylobrevis albus</name>
    <dbReference type="NCBI Taxonomy" id="2793297"/>
    <lineage>
        <taxon>Bacteria</taxon>
        <taxon>Pseudomonadati</taxon>
        <taxon>Pseudomonadota</taxon>
        <taxon>Alphaproteobacteria</taxon>
        <taxon>Hyphomicrobiales</taxon>
        <taxon>Pleomorphomonadaceae</taxon>
        <taxon>Methylobrevis</taxon>
    </lineage>
</organism>
<sequence length="236" mass="24277">MAFPRSLLIGVLGFRRRRRLLAAVAIGLVAGAGLPAMTPLSAIEGALLGWNLGVAAYLGLVVQLFLATDVAGIRRRAAAEDEGAVALLLFGVGATLASIAAIVALLAGGSASGVVGWHFALAVTTILAAWGFVHTVFAVHYAHEYYAAAPERDGASDVGGQAPATEAGGLDFPGGDAPDYLDFLYFSVVVGATAQTADIATTTRRMRRIVLVHGVLAFFFNTTILALMVNIGAGLL</sequence>